<evidence type="ECO:0000256" key="3">
    <source>
        <dbReference type="ARBA" id="ARBA00023180"/>
    </source>
</evidence>
<keyword evidence="3" id="KW-0325">Glycoprotein</keyword>
<evidence type="ECO:0000313" key="4">
    <source>
        <dbReference type="EMBL" id="AGC41444.1"/>
    </source>
</evidence>
<evidence type="ECO:0000313" key="5">
    <source>
        <dbReference type="Proteomes" id="UP000011131"/>
    </source>
</evidence>
<keyword evidence="5" id="KW-1185">Reference proteome</keyword>
<dbReference type="Proteomes" id="UP000011131">
    <property type="component" value="Chromosome"/>
</dbReference>
<dbReference type="OrthoDB" id="284043at2"/>
<dbReference type="PROSITE" id="PS51257">
    <property type="entry name" value="PROKAR_LIPOPROTEIN"/>
    <property type="match status" value="1"/>
</dbReference>
<dbReference type="Pfam" id="PF01839">
    <property type="entry name" value="FG-GAP"/>
    <property type="match status" value="2"/>
</dbReference>
<dbReference type="SUPFAM" id="SSF69318">
    <property type="entry name" value="Integrin alpha N-terminal domain"/>
    <property type="match status" value="2"/>
</dbReference>
<organism evidence="4 5">
    <name type="scientific">Myxococcus stipitatus (strain DSM 14675 / JCM 12634 / Mx s8)</name>
    <dbReference type="NCBI Taxonomy" id="1278073"/>
    <lineage>
        <taxon>Bacteria</taxon>
        <taxon>Pseudomonadati</taxon>
        <taxon>Myxococcota</taxon>
        <taxon>Myxococcia</taxon>
        <taxon>Myxococcales</taxon>
        <taxon>Cystobacterineae</taxon>
        <taxon>Myxococcaceae</taxon>
        <taxon>Myxococcus</taxon>
    </lineage>
</organism>
<evidence type="ECO:0000256" key="1">
    <source>
        <dbReference type="ARBA" id="ARBA00022729"/>
    </source>
</evidence>
<reference evidence="4 5" key="1">
    <citation type="journal article" date="2013" name="Genome Announc.">
        <title>Complete genome sequence of Myxococcus stipitatus strain DSM 14675, a fruiting myxobacterium.</title>
        <authorList>
            <person name="Huntley S."/>
            <person name="Kneip S."/>
            <person name="Treuner-Lange A."/>
            <person name="Sogaard-Andersen L."/>
        </authorList>
    </citation>
    <scope>NUCLEOTIDE SEQUENCE [LARGE SCALE GENOMIC DNA]</scope>
    <source>
        <strain evidence="5">DSM 14675 / JCM 12634 / Mx s8</strain>
    </source>
</reference>
<dbReference type="SMART" id="SM00191">
    <property type="entry name" value="Int_alpha"/>
    <property type="match status" value="3"/>
</dbReference>
<dbReference type="PRINTS" id="PR00074">
    <property type="entry name" value="LYSYLOXIDASE"/>
</dbReference>
<dbReference type="Pfam" id="PF01186">
    <property type="entry name" value="Lysyl_oxidase"/>
    <property type="match status" value="1"/>
</dbReference>
<dbReference type="GO" id="GO:0005507">
    <property type="term" value="F:copper ion binding"/>
    <property type="evidence" value="ECO:0007669"/>
    <property type="project" value="InterPro"/>
</dbReference>
<dbReference type="PANTHER" id="PTHR46580">
    <property type="entry name" value="SENSOR KINASE-RELATED"/>
    <property type="match status" value="1"/>
</dbReference>
<dbReference type="GO" id="GO:0016641">
    <property type="term" value="F:oxidoreductase activity, acting on the CH-NH2 group of donors, oxygen as acceptor"/>
    <property type="evidence" value="ECO:0007669"/>
    <property type="project" value="InterPro"/>
</dbReference>
<dbReference type="InterPro" id="IPR013517">
    <property type="entry name" value="FG-GAP"/>
</dbReference>
<evidence type="ECO:0000256" key="2">
    <source>
        <dbReference type="ARBA" id="ARBA00022737"/>
    </source>
</evidence>
<name>L7U4M9_MYXSD</name>
<dbReference type="KEGG" id="msd:MYSTI_00085"/>
<accession>L7U4M9</accession>
<protein>
    <submittedName>
        <fullName evidence="4">FG-GAP repeat-containing protein</fullName>
    </submittedName>
</protein>
<dbReference type="Gene3D" id="2.130.10.130">
    <property type="entry name" value="Integrin alpha, N-terminal"/>
    <property type="match status" value="2"/>
</dbReference>
<dbReference type="HOGENOM" id="CLU_423253_0_0_7"/>
<keyword evidence="1" id="KW-0732">Signal</keyword>
<dbReference type="RefSeq" id="WP_015345707.1">
    <property type="nucleotide sequence ID" value="NC_020126.1"/>
</dbReference>
<keyword evidence="2" id="KW-0677">Repeat</keyword>
<proteinExistence type="predicted"/>
<dbReference type="AlphaFoldDB" id="L7U4M9"/>
<dbReference type="EMBL" id="CP004025">
    <property type="protein sequence ID" value="AGC41444.1"/>
    <property type="molecule type" value="Genomic_DNA"/>
</dbReference>
<dbReference type="InterPro" id="IPR001695">
    <property type="entry name" value="Lysyl_oxidase"/>
</dbReference>
<gene>
    <name evidence="4" type="ordered locus">MYSTI_00085</name>
</gene>
<dbReference type="STRING" id="1278073.MYSTI_00085"/>
<dbReference type="InterPro" id="IPR028994">
    <property type="entry name" value="Integrin_alpha_N"/>
</dbReference>
<dbReference type="InterPro" id="IPR013519">
    <property type="entry name" value="Int_alpha_beta-p"/>
</dbReference>
<dbReference type="PANTHER" id="PTHR46580:SF2">
    <property type="entry name" value="MAM DOMAIN-CONTAINING PROTEIN"/>
    <property type="match status" value="1"/>
</dbReference>
<dbReference type="PATRIC" id="fig|1278073.3.peg.91"/>
<sequence length="645" mass="69688">MRSWWRWLAVVGAVFGGSGCEDNEPSERLLSETPLWRVTAAPNNSGECFGGSLALADFNGDGRKDLVVGTELCQEPWFASKFPGRVSIFPGQESFFSTQHVSALMTWRSTSPLASGVNLGVSAGDVNGDGFADLLVHSRFGVNVFLGQADLETMLREPAFRVAGGNQLSASSFLDLNGDGLGDFIVNHLGQEEFYLATPGAPSGLFTRALVREGFHFSLPMGDLNGDGAEDVLLSMGPGQPRGYFLGCKPGSAFSCNGPISSEPWHTESEEVVSRLIPDMNGDGYPEAFLGGQGGVSELRLSEPDGRLASSAVWSMLGDPVYPLFGDVFRMVGDLDGDGHRQDFVVGSIGRLYVFSPQGDVSEALQSVWAWPRADTLPNGYDAYRRYVVEAPGDLDGDGLEDLIVASRTYGEDMSQSRGDVSVYGGGKRPARPVDPPRLLAFEACGLGRGAETGKPDLTVDKDALQRSVHVTWRTFAAEGCEVKEQCVNAPGRRKLLRFSTVIQNLGNRSAILPSIAENPDLYVYDECHRHDHLINFAAYELRDTSGQSVLTGRKQGFRLLDLFSYCADAAPQGVYGSMGISPGWADIYTVDTPCQWVDITDLPDGTYDFQVSVDTRDIVDEGTVHPNTVSFPVRLEGNAVTVLP</sequence>
<dbReference type="eggNOG" id="COG2273">
    <property type="taxonomic scope" value="Bacteria"/>
</dbReference>